<proteinExistence type="predicted"/>
<feature type="transmembrane region" description="Helical" evidence="1">
    <location>
        <begin position="27"/>
        <end position="55"/>
    </location>
</feature>
<dbReference type="AlphaFoldDB" id="A0A3S0VD88"/>
<dbReference type="RefSeq" id="WP_127046596.1">
    <property type="nucleotide sequence ID" value="NZ_RZGZ01000001.1"/>
</dbReference>
<feature type="transmembrane region" description="Helical" evidence="1">
    <location>
        <begin position="215"/>
        <end position="243"/>
    </location>
</feature>
<evidence type="ECO:0000256" key="1">
    <source>
        <dbReference type="SAM" id="Phobius"/>
    </source>
</evidence>
<reference evidence="2 3" key="1">
    <citation type="submission" date="2018-12" db="EMBL/GenBank/DDBJ databases">
        <authorList>
            <person name="Li F."/>
        </authorList>
    </citation>
    <scope>NUCLEOTIDE SEQUENCE [LARGE SCALE GENOMIC DNA]</scope>
    <source>
        <strain evidence="2 3">EGI 6500705</strain>
    </source>
</reference>
<feature type="transmembrane region" description="Helical" evidence="1">
    <location>
        <begin position="103"/>
        <end position="126"/>
    </location>
</feature>
<evidence type="ECO:0000313" key="3">
    <source>
        <dbReference type="Proteomes" id="UP000274909"/>
    </source>
</evidence>
<keyword evidence="1" id="KW-0812">Transmembrane</keyword>
<feature type="transmembrane region" description="Helical" evidence="1">
    <location>
        <begin position="156"/>
        <end position="178"/>
    </location>
</feature>
<name>A0A3S0VD88_9MICO</name>
<keyword evidence="1" id="KW-0472">Membrane</keyword>
<gene>
    <name evidence="2" type="ORF">ELQ94_01865</name>
</gene>
<evidence type="ECO:0000313" key="2">
    <source>
        <dbReference type="EMBL" id="RUR03322.1"/>
    </source>
</evidence>
<sequence length="250" mass="27092">MTTATVPLASSAPSRADRIRRVVRLHLAAPSVFIGIPWLIVGIAFAVSVAIASIITVSGSDTSGMGYSWAVLSPQWYLVAVGVQAVGMTFPFALGFGVTRRDFWIGTSVLFTLLSIANAAAFTILVQLEKVTDHWWTGTYMFDTLWYGAGPWYHDFFSTFALQMFVFFIGAAATTLYMRWRVMGVLMAGVVFVALFLGAGLVVGLMGAWADVWTWMATFTVPGIFAAVLVAALLCAVGGYFVIRRATPRS</sequence>
<keyword evidence="3" id="KW-1185">Reference proteome</keyword>
<organism evidence="2 3">
    <name type="scientific">Labedella endophytica</name>
    <dbReference type="NCBI Taxonomy" id="1523160"/>
    <lineage>
        <taxon>Bacteria</taxon>
        <taxon>Bacillati</taxon>
        <taxon>Actinomycetota</taxon>
        <taxon>Actinomycetes</taxon>
        <taxon>Micrococcales</taxon>
        <taxon>Microbacteriaceae</taxon>
        <taxon>Labedella</taxon>
    </lineage>
</organism>
<keyword evidence="1" id="KW-1133">Transmembrane helix</keyword>
<comment type="caution">
    <text evidence="2">The sequence shown here is derived from an EMBL/GenBank/DDBJ whole genome shotgun (WGS) entry which is preliminary data.</text>
</comment>
<protein>
    <submittedName>
        <fullName evidence="2">Uncharacterized protein</fullName>
    </submittedName>
</protein>
<feature type="transmembrane region" description="Helical" evidence="1">
    <location>
        <begin position="185"/>
        <end position="209"/>
    </location>
</feature>
<accession>A0A3S0VD88</accession>
<dbReference type="OrthoDB" id="3209791at2"/>
<dbReference type="Proteomes" id="UP000274909">
    <property type="component" value="Unassembled WGS sequence"/>
</dbReference>
<dbReference type="EMBL" id="RZGZ01000001">
    <property type="protein sequence ID" value="RUR03322.1"/>
    <property type="molecule type" value="Genomic_DNA"/>
</dbReference>
<feature type="transmembrane region" description="Helical" evidence="1">
    <location>
        <begin position="75"/>
        <end position="96"/>
    </location>
</feature>